<evidence type="ECO:0000259" key="8">
    <source>
        <dbReference type="PROSITE" id="PS50067"/>
    </source>
</evidence>
<protein>
    <recommendedName>
        <fullName evidence="6">Kinesin-like protein</fullName>
    </recommendedName>
</protein>
<dbReference type="OrthoDB" id="123929at2759"/>
<feature type="binding site" evidence="5">
    <location>
        <begin position="84"/>
        <end position="91"/>
    </location>
    <ligand>
        <name>ATP</name>
        <dbReference type="ChEBI" id="CHEBI:30616"/>
    </ligand>
</feature>
<dbReference type="GO" id="GO:0008017">
    <property type="term" value="F:microtubule binding"/>
    <property type="evidence" value="ECO:0007669"/>
    <property type="project" value="InterPro"/>
</dbReference>
<dbReference type="InterPro" id="IPR019821">
    <property type="entry name" value="Kinesin_motor_CS"/>
</dbReference>
<dbReference type="SMART" id="SM00129">
    <property type="entry name" value="KISc"/>
    <property type="match status" value="1"/>
</dbReference>
<evidence type="ECO:0000313" key="9">
    <source>
        <dbReference type="EMBL" id="OMJ74155.1"/>
    </source>
</evidence>
<keyword evidence="4 5" id="KW-0505">Motor protein</keyword>
<name>A0A1R2BBV6_9CILI</name>
<dbReference type="PANTHER" id="PTHR47968">
    <property type="entry name" value="CENTROMERE PROTEIN E"/>
    <property type="match status" value="1"/>
</dbReference>
<dbReference type="InterPro" id="IPR001752">
    <property type="entry name" value="Kinesin_motor_dom"/>
</dbReference>
<dbReference type="PANTHER" id="PTHR47968:SF75">
    <property type="entry name" value="CENTROMERE-ASSOCIATED PROTEIN E"/>
    <property type="match status" value="1"/>
</dbReference>
<evidence type="ECO:0000256" key="7">
    <source>
        <dbReference type="SAM" id="Coils"/>
    </source>
</evidence>
<dbReference type="Pfam" id="PF00225">
    <property type="entry name" value="Kinesin"/>
    <property type="match status" value="1"/>
</dbReference>
<dbReference type="Gene3D" id="3.40.850.10">
    <property type="entry name" value="Kinesin motor domain"/>
    <property type="match status" value="1"/>
</dbReference>
<organism evidence="9 10">
    <name type="scientific">Stentor coeruleus</name>
    <dbReference type="NCBI Taxonomy" id="5963"/>
    <lineage>
        <taxon>Eukaryota</taxon>
        <taxon>Sar</taxon>
        <taxon>Alveolata</taxon>
        <taxon>Ciliophora</taxon>
        <taxon>Postciliodesmatophora</taxon>
        <taxon>Heterotrichea</taxon>
        <taxon>Heterotrichida</taxon>
        <taxon>Stentoridae</taxon>
        <taxon>Stentor</taxon>
    </lineage>
</organism>
<sequence length="739" mass="85480">MEENSEHLKVAIRVRPMLDIDKVQDSAVFLNDNTIQVSDSTHMTTSTYDRIFSSASSQQEVFEYAQSSVEGVARGFNCTILAYGQTGSGKTYTMFGAEWESNNPAPQIYYQNRIPRPVKKAQPLNRLKIGIIPTSILHLFEITKEKPLTIYCSFLQIYNEKIYDLLQNPNRDKPLPIREERDSGIFVENLAEYVVEKAEDCIFLLKQGDRNRVVRQTRFNHHSSRSHTIFQILIEGDKANKRGALKRAKMNLCDLAGSEKFDKEGIMVKDHIQEMNNINKSLTTLGKVISALSGNTAGHIPYRESKLTRLLQDSLAVNTRTILIATISPASVYIEETLNTLKFADRAKQVMVIVKKNEISATNDQLVAKLQREIQHLKSLLSLNKKGGLQDISQQLLALKEENERLKKITKNLTIEEVEILKQENKKLRLELQSIKEKGENTDESFFVTEARSSSSVKSAKIPDAREVLSLIDPGSNIHSTLEMWKKKEMEEAVQSLKVKITTEGRCPVCTLKIPCKHYSSSKELSRAITPVRNVSLPPCPKRINNENLIKDLETHNNSFENAKKITFRTRVKNSYNEEPAALAEFREEEKRRQKLRETESKLVKLSKIEAYREEKIRKEMQKLEEDKQKEEEDIIREQIKEMNRRKYLESQKKKLEEFQKIKDQEMRELRQKMKKEQEELKKKEMKKQKVLDDQKKKIAEYQSNKKILEEVTMDQIEELTKEVLLKQKSSVRSSTELI</sequence>
<dbReference type="GO" id="GO:0005874">
    <property type="term" value="C:microtubule"/>
    <property type="evidence" value="ECO:0007669"/>
    <property type="project" value="UniProtKB-KW"/>
</dbReference>
<dbReference type="EMBL" id="MPUH01000770">
    <property type="protein sequence ID" value="OMJ74155.1"/>
    <property type="molecule type" value="Genomic_DNA"/>
</dbReference>
<dbReference type="PRINTS" id="PR00380">
    <property type="entry name" value="KINESINHEAVY"/>
</dbReference>
<keyword evidence="10" id="KW-1185">Reference proteome</keyword>
<evidence type="ECO:0000256" key="2">
    <source>
        <dbReference type="ARBA" id="ARBA00022840"/>
    </source>
</evidence>
<dbReference type="InterPro" id="IPR027640">
    <property type="entry name" value="Kinesin-like_fam"/>
</dbReference>
<dbReference type="InterPro" id="IPR036961">
    <property type="entry name" value="Kinesin_motor_dom_sf"/>
</dbReference>
<keyword evidence="3 7" id="KW-0175">Coiled coil</keyword>
<dbReference type="AlphaFoldDB" id="A0A1R2BBV6"/>
<evidence type="ECO:0000256" key="4">
    <source>
        <dbReference type="ARBA" id="ARBA00023175"/>
    </source>
</evidence>
<reference evidence="9 10" key="1">
    <citation type="submission" date="2016-11" db="EMBL/GenBank/DDBJ databases">
        <title>The macronuclear genome of Stentor coeruleus: a giant cell with tiny introns.</title>
        <authorList>
            <person name="Slabodnick M."/>
            <person name="Ruby J.G."/>
            <person name="Reiff S.B."/>
            <person name="Swart E.C."/>
            <person name="Gosai S."/>
            <person name="Prabakaran S."/>
            <person name="Witkowska E."/>
            <person name="Larue G.E."/>
            <person name="Fisher S."/>
            <person name="Freeman R.M."/>
            <person name="Gunawardena J."/>
            <person name="Chu W."/>
            <person name="Stover N.A."/>
            <person name="Gregory B.D."/>
            <person name="Nowacki M."/>
            <person name="Derisi J."/>
            <person name="Roy S.W."/>
            <person name="Marshall W.F."/>
            <person name="Sood P."/>
        </authorList>
    </citation>
    <scope>NUCLEOTIDE SEQUENCE [LARGE SCALE GENOMIC DNA]</scope>
    <source>
        <strain evidence="9">WM001</strain>
    </source>
</reference>
<keyword evidence="1 5" id="KW-0547">Nucleotide-binding</keyword>
<dbReference type="InterPro" id="IPR027417">
    <property type="entry name" value="P-loop_NTPase"/>
</dbReference>
<feature type="coiled-coil region" evidence="7">
    <location>
        <begin position="614"/>
        <end position="712"/>
    </location>
</feature>
<evidence type="ECO:0000313" key="10">
    <source>
        <dbReference type="Proteomes" id="UP000187209"/>
    </source>
</evidence>
<accession>A0A1R2BBV6</accession>
<keyword evidence="6" id="KW-0493">Microtubule</keyword>
<dbReference type="Proteomes" id="UP000187209">
    <property type="component" value="Unassembled WGS sequence"/>
</dbReference>
<dbReference type="SUPFAM" id="SSF52540">
    <property type="entry name" value="P-loop containing nucleoside triphosphate hydrolases"/>
    <property type="match status" value="1"/>
</dbReference>
<proteinExistence type="inferred from homology"/>
<dbReference type="GO" id="GO:0003777">
    <property type="term" value="F:microtubule motor activity"/>
    <property type="evidence" value="ECO:0007669"/>
    <property type="project" value="InterPro"/>
</dbReference>
<dbReference type="PROSITE" id="PS50067">
    <property type="entry name" value="KINESIN_MOTOR_2"/>
    <property type="match status" value="1"/>
</dbReference>
<evidence type="ECO:0000256" key="3">
    <source>
        <dbReference type="ARBA" id="ARBA00023054"/>
    </source>
</evidence>
<keyword evidence="2 5" id="KW-0067">ATP-binding</keyword>
<comment type="caution">
    <text evidence="9">The sequence shown here is derived from an EMBL/GenBank/DDBJ whole genome shotgun (WGS) entry which is preliminary data.</text>
</comment>
<dbReference type="GO" id="GO:0007018">
    <property type="term" value="P:microtubule-based movement"/>
    <property type="evidence" value="ECO:0007669"/>
    <property type="project" value="InterPro"/>
</dbReference>
<evidence type="ECO:0000256" key="1">
    <source>
        <dbReference type="ARBA" id="ARBA00022741"/>
    </source>
</evidence>
<feature type="coiled-coil region" evidence="7">
    <location>
        <begin position="389"/>
        <end position="438"/>
    </location>
</feature>
<gene>
    <name evidence="9" type="ORF">SteCoe_26974</name>
</gene>
<comment type="similarity">
    <text evidence="5 6">Belongs to the TRAFAC class myosin-kinesin ATPase superfamily. Kinesin family.</text>
</comment>
<dbReference type="PROSITE" id="PS00411">
    <property type="entry name" value="KINESIN_MOTOR_1"/>
    <property type="match status" value="1"/>
</dbReference>
<dbReference type="CDD" id="cd00106">
    <property type="entry name" value="KISc"/>
    <property type="match status" value="1"/>
</dbReference>
<dbReference type="GO" id="GO:0005524">
    <property type="term" value="F:ATP binding"/>
    <property type="evidence" value="ECO:0007669"/>
    <property type="project" value="UniProtKB-UniRule"/>
</dbReference>
<feature type="domain" description="Kinesin motor" evidence="8">
    <location>
        <begin position="7"/>
        <end position="350"/>
    </location>
</feature>
<evidence type="ECO:0000256" key="6">
    <source>
        <dbReference type="RuleBase" id="RU000394"/>
    </source>
</evidence>
<evidence type="ECO:0000256" key="5">
    <source>
        <dbReference type="PROSITE-ProRule" id="PRU00283"/>
    </source>
</evidence>